<evidence type="ECO:0000256" key="6">
    <source>
        <dbReference type="ARBA" id="ARBA00022723"/>
    </source>
</evidence>
<evidence type="ECO:0000256" key="12">
    <source>
        <dbReference type="ARBA" id="ARBA00050970"/>
    </source>
</evidence>
<dbReference type="FunFam" id="3.40.50.80:FF:000039">
    <property type="entry name" value="Ferric reduction oxidase 3"/>
    <property type="match status" value="1"/>
</dbReference>
<dbReference type="Pfam" id="PF08022">
    <property type="entry name" value="FAD_binding_8"/>
    <property type="match status" value="1"/>
</dbReference>
<dbReference type="Gene3D" id="3.40.50.80">
    <property type="entry name" value="Nucleotide-binding domain of ferredoxin-NADP reductase (FNR) module"/>
    <property type="match status" value="2"/>
</dbReference>
<dbReference type="AlphaFoldDB" id="A0ABD3RIG7"/>
<dbReference type="GO" id="GO:0140618">
    <property type="term" value="F:ferric-chelate reductase (NADH) activity"/>
    <property type="evidence" value="ECO:0007669"/>
    <property type="project" value="UniProtKB-EC"/>
</dbReference>
<keyword evidence="5 14" id="KW-0812">Transmembrane</keyword>
<comment type="caution">
    <text evidence="17">The sequence shown here is derived from an EMBL/GenBank/DDBJ whole genome shotgun (WGS) entry which is preliminary data.</text>
</comment>
<dbReference type="InterPro" id="IPR013112">
    <property type="entry name" value="FAD-bd_8"/>
</dbReference>
<evidence type="ECO:0000256" key="2">
    <source>
        <dbReference type="ARBA" id="ARBA00004141"/>
    </source>
</evidence>
<feature type="transmembrane region" description="Helical" evidence="14">
    <location>
        <begin position="277"/>
        <end position="298"/>
    </location>
</feature>
<organism evidence="17 18">
    <name type="scientific">Penstemon smallii</name>
    <dbReference type="NCBI Taxonomy" id="265156"/>
    <lineage>
        <taxon>Eukaryota</taxon>
        <taxon>Viridiplantae</taxon>
        <taxon>Streptophyta</taxon>
        <taxon>Embryophyta</taxon>
        <taxon>Tracheophyta</taxon>
        <taxon>Spermatophyta</taxon>
        <taxon>Magnoliopsida</taxon>
        <taxon>eudicotyledons</taxon>
        <taxon>Gunneridae</taxon>
        <taxon>Pentapetalae</taxon>
        <taxon>asterids</taxon>
        <taxon>lamiids</taxon>
        <taxon>Lamiales</taxon>
        <taxon>Plantaginaceae</taxon>
        <taxon>Cheloneae</taxon>
        <taxon>Penstemon</taxon>
    </lineage>
</organism>
<evidence type="ECO:0000256" key="13">
    <source>
        <dbReference type="ARBA" id="ARBA00066905"/>
    </source>
</evidence>
<feature type="domain" description="FAD-binding 8" evidence="15">
    <location>
        <begin position="55"/>
        <end position="93"/>
    </location>
</feature>
<keyword evidence="4" id="KW-0813">Transport</keyword>
<comment type="catalytic activity">
    <reaction evidence="12">
        <text>2 a Fe(II)-siderophore + NAD(+) + H(+) = 2 a Fe(III)-siderophore + NADH</text>
        <dbReference type="Rhea" id="RHEA:15061"/>
        <dbReference type="Rhea" id="RHEA-COMP:11342"/>
        <dbReference type="Rhea" id="RHEA-COMP:11344"/>
        <dbReference type="ChEBI" id="CHEBI:15378"/>
        <dbReference type="ChEBI" id="CHEBI:29033"/>
        <dbReference type="ChEBI" id="CHEBI:29034"/>
        <dbReference type="ChEBI" id="CHEBI:57540"/>
        <dbReference type="ChEBI" id="CHEBI:57945"/>
        <dbReference type="EC" id="1.16.1.7"/>
    </reaction>
</comment>
<evidence type="ECO:0000256" key="3">
    <source>
        <dbReference type="ARBA" id="ARBA00006278"/>
    </source>
</evidence>
<evidence type="ECO:0000256" key="10">
    <source>
        <dbReference type="ARBA" id="ARBA00023065"/>
    </source>
</evidence>
<dbReference type="Pfam" id="PF08030">
    <property type="entry name" value="NAD_binding_6"/>
    <property type="match status" value="1"/>
</dbReference>
<feature type="transmembrane region" description="Helical" evidence="14">
    <location>
        <begin position="29"/>
        <end position="53"/>
    </location>
</feature>
<dbReference type="CDD" id="cd06186">
    <property type="entry name" value="NOX_Duox_like_FAD_NADP"/>
    <property type="match status" value="1"/>
</dbReference>
<comment type="cofactor">
    <cofactor evidence="1">
        <name>FAD</name>
        <dbReference type="ChEBI" id="CHEBI:57692"/>
    </cofactor>
</comment>
<dbReference type="InterPro" id="IPR039261">
    <property type="entry name" value="FNR_nucleotide-bd"/>
</dbReference>
<name>A0ABD3RIG7_9LAMI</name>
<comment type="subcellular location">
    <subcellularLocation>
        <location evidence="2">Membrane</location>
        <topology evidence="2">Multi-pass membrane protein</topology>
    </subcellularLocation>
</comment>
<protein>
    <recommendedName>
        <fullName evidence="13">ferric-chelate reductase (NADH)</fullName>
        <ecNumber evidence="13">1.16.1.7</ecNumber>
    </recommendedName>
</protein>
<evidence type="ECO:0000256" key="9">
    <source>
        <dbReference type="ARBA" id="ARBA00023004"/>
    </source>
</evidence>
<keyword evidence="8" id="KW-0560">Oxidoreductase</keyword>
<evidence type="ECO:0000256" key="5">
    <source>
        <dbReference type="ARBA" id="ARBA00022692"/>
    </source>
</evidence>
<dbReference type="InterPro" id="IPR050369">
    <property type="entry name" value="RBOH/FRE"/>
</dbReference>
<keyword evidence="10" id="KW-0406">Ion transport</keyword>
<evidence type="ECO:0000256" key="14">
    <source>
        <dbReference type="SAM" id="Phobius"/>
    </source>
</evidence>
<keyword evidence="18" id="KW-1185">Reference proteome</keyword>
<evidence type="ECO:0000259" key="16">
    <source>
        <dbReference type="Pfam" id="PF08030"/>
    </source>
</evidence>
<dbReference type="GO" id="GO:0016020">
    <property type="term" value="C:membrane"/>
    <property type="evidence" value="ECO:0007669"/>
    <property type="project" value="UniProtKB-SubCell"/>
</dbReference>
<dbReference type="GO" id="GO:0006811">
    <property type="term" value="P:monoatomic ion transport"/>
    <property type="evidence" value="ECO:0007669"/>
    <property type="project" value="UniProtKB-KW"/>
</dbReference>
<evidence type="ECO:0000313" key="18">
    <source>
        <dbReference type="Proteomes" id="UP001634393"/>
    </source>
</evidence>
<evidence type="ECO:0000256" key="4">
    <source>
        <dbReference type="ARBA" id="ARBA00022448"/>
    </source>
</evidence>
<evidence type="ECO:0000256" key="8">
    <source>
        <dbReference type="ARBA" id="ARBA00023002"/>
    </source>
</evidence>
<dbReference type="GO" id="GO:0046872">
    <property type="term" value="F:metal ion binding"/>
    <property type="evidence" value="ECO:0007669"/>
    <property type="project" value="UniProtKB-KW"/>
</dbReference>
<reference evidence="17 18" key="1">
    <citation type="submission" date="2024-12" db="EMBL/GenBank/DDBJ databases">
        <title>The unique morphological basis and parallel evolutionary history of personate flowers in Penstemon.</title>
        <authorList>
            <person name="Depatie T.H."/>
            <person name="Wessinger C.A."/>
        </authorList>
    </citation>
    <scope>NUCLEOTIDE SEQUENCE [LARGE SCALE GENOMIC DNA]</scope>
    <source>
        <strain evidence="17">WTNN_2</strain>
        <tissue evidence="17">Leaf</tissue>
    </source>
</reference>
<dbReference type="EC" id="1.16.1.7" evidence="13"/>
<dbReference type="EMBL" id="JBJXBP010000008">
    <property type="protein sequence ID" value="KAL3812734.1"/>
    <property type="molecule type" value="Genomic_DNA"/>
</dbReference>
<feature type="domain" description="Ferric reductase NAD binding" evidence="16">
    <location>
        <begin position="121"/>
        <end position="365"/>
    </location>
</feature>
<accession>A0ABD3RIG7</accession>
<evidence type="ECO:0000256" key="7">
    <source>
        <dbReference type="ARBA" id="ARBA00022989"/>
    </source>
</evidence>
<keyword evidence="9" id="KW-0408">Iron</keyword>
<gene>
    <name evidence="17" type="ORF">ACJIZ3_014002</name>
</gene>
<dbReference type="Proteomes" id="UP001634393">
    <property type="component" value="Unassembled WGS sequence"/>
</dbReference>
<evidence type="ECO:0000259" key="15">
    <source>
        <dbReference type="Pfam" id="PF08022"/>
    </source>
</evidence>
<dbReference type="SUPFAM" id="SSF52343">
    <property type="entry name" value="Ferredoxin reductase-like, C-terminal NADP-linked domain"/>
    <property type="match status" value="1"/>
</dbReference>
<feature type="transmembrane region" description="Helical" evidence="14">
    <location>
        <begin position="235"/>
        <end position="257"/>
    </location>
</feature>
<sequence>MKDLYLVWHGACLLISVLSFLHDFALCCWYYQIIGCGTKFHLFFFFQILYIYWEWLSYSPTSILFVIVPSICKLQWHPFTIISNSNLEPEKLCFFFDEKLNHLNVSTEGHYGPASSDFLSHESLVMISGGSGIAPFISIIREIIFASTQSNKKVPKVLLIAAFKNSTDLTMLDLLLPLSSTTLDICKLELQIEAYVSQEHDKRSLDDAKKQIQTRLFKPNPSDSPISAAQGENSWLWLGAIISSSFVLFLLPLGVIIRYHIYPVEKRGDNYHYSSKIIWDMFLVCVSIFVATSAIFLWQKRDFKGREANSELESLLHQSLVQSSNVHFGVRPDLKRILFDCKASDVGVLVCVPKSMRHEVAKICASGLAKNLHFEFISFNW</sequence>
<keyword evidence="6" id="KW-0479">Metal-binding</keyword>
<keyword evidence="11 14" id="KW-0472">Membrane</keyword>
<evidence type="ECO:0000313" key="17">
    <source>
        <dbReference type="EMBL" id="KAL3812734.1"/>
    </source>
</evidence>
<dbReference type="PANTHER" id="PTHR11972">
    <property type="entry name" value="NADPH OXIDASE"/>
    <property type="match status" value="1"/>
</dbReference>
<dbReference type="PANTHER" id="PTHR11972:SF79">
    <property type="entry name" value="FERRIC REDUCTION OXIDASE 4-RELATED"/>
    <property type="match status" value="1"/>
</dbReference>
<comment type="similarity">
    <text evidence="3">Belongs to the ferric reductase (FRE) family.</text>
</comment>
<proteinExistence type="inferred from homology"/>
<evidence type="ECO:0000256" key="1">
    <source>
        <dbReference type="ARBA" id="ARBA00001974"/>
    </source>
</evidence>
<dbReference type="InterPro" id="IPR013121">
    <property type="entry name" value="Fe_red_NAD-bd_6"/>
</dbReference>
<evidence type="ECO:0000256" key="11">
    <source>
        <dbReference type="ARBA" id="ARBA00023136"/>
    </source>
</evidence>
<keyword evidence="7 14" id="KW-1133">Transmembrane helix</keyword>